<keyword evidence="4" id="KW-1185">Reference proteome</keyword>
<comment type="caution">
    <text evidence="3">The sequence shown here is derived from an EMBL/GenBank/DDBJ whole genome shotgun (WGS) entry which is preliminary data.</text>
</comment>
<evidence type="ECO:0000313" key="3">
    <source>
        <dbReference type="EMBL" id="KAK3090748.1"/>
    </source>
</evidence>
<dbReference type="SMART" id="SM01362">
    <property type="entry name" value="DUF663"/>
    <property type="match status" value="1"/>
</dbReference>
<proteinExistence type="predicted"/>
<dbReference type="PANTHER" id="PTHR12858">
    <property type="entry name" value="RIBOSOME BIOGENESIS PROTEIN"/>
    <property type="match status" value="1"/>
</dbReference>
<gene>
    <name evidence="3" type="ORF">FSP39_014302</name>
</gene>
<dbReference type="GO" id="GO:0000462">
    <property type="term" value="P:maturation of SSU-rRNA from tricistronic rRNA transcript (SSU-rRNA, 5.8S rRNA, LSU-rRNA)"/>
    <property type="evidence" value="ECO:0007669"/>
    <property type="project" value="TreeGrafter"/>
</dbReference>
<evidence type="ECO:0000259" key="2">
    <source>
        <dbReference type="SMART" id="SM01362"/>
    </source>
</evidence>
<dbReference type="EMBL" id="VSWD01000010">
    <property type="protein sequence ID" value="KAK3090748.1"/>
    <property type="molecule type" value="Genomic_DNA"/>
</dbReference>
<dbReference type="Proteomes" id="UP001186944">
    <property type="component" value="Unassembled WGS sequence"/>
</dbReference>
<feature type="compositionally biased region" description="Basic and acidic residues" evidence="1">
    <location>
        <begin position="91"/>
        <end position="125"/>
    </location>
</feature>
<feature type="compositionally biased region" description="Acidic residues" evidence="1">
    <location>
        <begin position="223"/>
        <end position="236"/>
    </location>
</feature>
<feature type="compositionally biased region" description="Basic and acidic residues" evidence="1">
    <location>
        <begin position="247"/>
        <end position="268"/>
    </location>
</feature>
<feature type="compositionally biased region" description="Acidic residues" evidence="1">
    <location>
        <begin position="16"/>
        <end position="36"/>
    </location>
</feature>
<evidence type="ECO:0000313" key="4">
    <source>
        <dbReference type="Proteomes" id="UP001186944"/>
    </source>
</evidence>
<feature type="compositionally biased region" description="Acidic residues" evidence="1">
    <location>
        <begin position="47"/>
        <end position="69"/>
    </location>
</feature>
<feature type="region of interest" description="Disordered" evidence="1">
    <location>
        <begin position="295"/>
        <end position="363"/>
    </location>
</feature>
<sequence>MTLNQWRSRDSGKQIDDDESDDDSSDDDCDDDEDDKCVDVTDSQGGENDDYSDDNDDDSSDDSSGDIDDDHSVSDTSKIDSVRTRKCVTTNKEEPSAKLRKLEKDCNSKNVIESDRGKDKSKKINMESLEEDDDDWEKEDGDDKSENSDDEDGDDSNNDEKEEDEDISDDDDQSEEESDDNIDDDEDDMVKWKSNLSDVAAQSFKQRKSQNINYRKLIYGKDDDVDEEEEDDDGDELGGLFKVLSQKAEKSDSSRRHEINKTDCSKVRGDSVQDWDLEEVQEMIRDCFVTGQWDKSEDAASRLQQDDELYGDFEDLETGEVFGGEDPGDSDGDSEGGDSGTELNNTVDDGEERKTKAEKKASERRIEKKRKLKEMFDSQYDMKGDTEFYDNWKLEMEQQAKLNRAEFENLDDDVRVSYEGYRPGMYVRVEVDRMPCEFVTTFDPTYPVILGGLQSVEGNIGYVQTRLKKHRWHKKILKTRDPLIISLGWRRFQTIPLYSIQDHNYRNRLLKYTPEHLHCHASFWGPITPQGTGLLAVESVAGTTPGFRICATGVVLELDKSMQIVKKLKLTGTPCKIYKKTAFIEGMFNSILEVTKFEGAKIRTVSGIRGQVKKGLQKPKGAFRATFEDKILMSDIVFMRTWFPVEIPQFYSTVTSLLLPKEEKSKWMGMKTVGQLRRERGITAPQKSDSRYKLAERKKRVESQLRIPKDLQRVLPFKDTPKILQPKKDAVKRVAIVQEPSEAKVTKLMKMLKSLHEHKRRTDKAQMRERAAKHQKEMERIGLKKAKRHKEIKKDVYRVLGQIEKKKNKYKD</sequence>
<reference evidence="3" key="1">
    <citation type="submission" date="2019-08" db="EMBL/GenBank/DDBJ databases">
        <title>The improved chromosome-level genome for the pearl oyster Pinctada fucata martensii using PacBio sequencing and Hi-C.</title>
        <authorList>
            <person name="Zheng Z."/>
        </authorList>
    </citation>
    <scope>NUCLEOTIDE SEQUENCE</scope>
    <source>
        <strain evidence="3">ZZ-2019</strain>
        <tissue evidence="3">Adductor muscle</tissue>
    </source>
</reference>
<feature type="compositionally biased region" description="Acidic residues" evidence="1">
    <location>
        <begin position="306"/>
        <end position="318"/>
    </location>
</feature>
<dbReference type="GO" id="GO:0000479">
    <property type="term" value="P:endonucleolytic cleavage of tricistronic rRNA transcript (SSU-rRNA, 5.8S rRNA, LSU-rRNA)"/>
    <property type="evidence" value="ECO:0007669"/>
    <property type="project" value="TreeGrafter"/>
</dbReference>
<dbReference type="PANTHER" id="PTHR12858:SF2">
    <property type="entry name" value="RIBOSOME BIOGENESIS PROTEIN BMS1 HOMOLOG"/>
    <property type="match status" value="1"/>
</dbReference>
<feature type="compositionally biased region" description="Basic and acidic residues" evidence="1">
    <location>
        <begin position="351"/>
        <end position="363"/>
    </location>
</feature>
<feature type="region of interest" description="Disordered" evidence="1">
    <location>
        <begin position="757"/>
        <end position="787"/>
    </location>
</feature>
<feature type="compositionally biased region" description="Basic and acidic residues" evidence="1">
    <location>
        <begin position="763"/>
        <end position="782"/>
    </location>
</feature>
<dbReference type="GO" id="GO:0034511">
    <property type="term" value="F:U3 snoRNA binding"/>
    <property type="evidence" value="ECO:0007669"/>
    <property type="project" value="TreeGrafter"/>
</dbReference>
<name>A0AA89BX42_PINIB</name>
<feature type="compositionally biased region" description="Acidic residues" evidence="1">
    <location>
        <begin position="326"/>
        <end position="336"/>
    </location>
</feature>
<protein>
    <recommendedName>
        <fullName evidence="2">Ribosome biogenesis protein BMS1/TSR1 C-terminal domain-containing protein</fullName>
    </recommendedName>
</protein>
<feature type="region of interest" description="Disordered" evidence="1">
    <location>
        <begin position="1"/>
        <end position="268"/>
    </location>
</feature>
<dbReference type="AlphaFoldDB" id="A0AA89BX42"/>
<feature type="compositionally biased region" description="Acidic residues" evidence="1">
    <location>
        <begin position="128"/>
        <end position="188"/>
    </location>
</feature>
<dbReference type="GO" id="GO:0030686">
    <property type="term" value="C:90S preribosome"/>
    <property type="evidence" value="ECO:0007669"/>
    <property type="project" value="TreeGrafter"/>
</dbReference>
<dbReference type="Pfam" id="PF04950">
    <property type="entry name" value="RIBIOP_C"/>
    <property type="match status" value="1"/>
</dbReference>
<dbReference type="GO" id="GO:0003924">
    <property type="term" value="F:GTPase activity"/>
    <property type="evidence" value="ECO:0007669"/>
    <property type="project" value="TreeGrafter"/>
</dbReference>
<accession>A0AA89BX42</accession>
<dbReference type="InterPro" id="IPR007034">
    <property type="entry name" value="BMS1_TSR1_C"/>
</dbReference>
<dbReference type="InterPro" id="IPR039761">
    <property type="entry name" value="Bms1/Tsr1"/>
</dbReference>
<evidence type="ECO:0000256" key="1">
    <source>
        <dbReference type="SAM" id="MobiDB-lite"/>
    </source>
</evidence>
<feature type="compositionally biased region" description="Basic and acidic residues" evidence="1">
    <location>
        <begin position="70"/>
        <end position="83"/>
    </location>
</feature>
<organism evidence="3 4">
    <name type="scientific">Pinctada imbricata</name>
    <name type="common">Atlantic pearl-oyster</name>
    <name type="synonym">Pinctada martensii</name>
    <dbReference type="NCBI Taxonomy" id="66713"/>
    <lineage>
        <taxon>Eukaryota</taxon>
        <taxon>Metazoa</taxon>
        <taxon>Spiralia</taxon>
        <taxon>Lophotrochozoa</taxon>
        <taxon>Mollusca</taxon>
        <taxon>Bivalvia</taxon>
        <taxon>Autobranchia</taxon>
        <taxon>Pteriomorphia</taxon>
        <taxon>Pterioida</taxon>
        <taxon>Pterioidea</taxon>
        <taxon>Pteriidae</taxon>
        <taxon>Pinctada</taxon>
    </lineage>
</organism>
<feature type="domain" description="Ribosome biogenesis protein BMS1/TSR1 C-terminal" evidence="2">
    <location>
        <begin position="352"/>
        <end position="645"/>
    </location>
</feature>
<dbReference type="GO" id="GO:0005525">
    <property type="term" value="F:GTP binding"/>
    <property type="evidence" value="ECO:0007669"/>
    <property type="project" value="TreeGrafter"/>
</dbReference>